<evidence type="ECO:0000313" key="1">
    <source>
        <dbReference type="EMBL" id="PIT98357.1"/>
    </source>
</evidence>
<dbReference type="SUPFAM" id="SSF46689">
    <property type="entry name" value="Homeodomain-like"/>
    <property type="match status" value="1"/>
</dbReference>
<accession>A0A2M6X025</accession>
<dbReference type="Proteomes" id="UP000230731">
    <property type="component" value="Unassembled WGS sequence"/>
</dbReference>
<dbReference type="Pfam" id="PF13565">
    <property type="entry name" value="HTH_32"/>
    <property type="match status" value="1"/>
</dbReference>
<evidence type="ECO:0000313" key="2">
    <source>
        <dbReference type="Proteomes" id="UP000230731"/>
    </source>
</evidence>
<organism evidence="1 2">
    <name type="scientific">Candidatus Andersenbacteria bacterium CG10_big_fil_rev_8_21_14_0_10_54_11</name>
    <dbReference type="NCBI Taxonomy" id="1974485"/>
    <lineage>
        <taxon>Bacteria</taxon>
        <taxon>Candidatus Anderseniibacteriota</taxon>
    </lineage>
</organism>
<gene>
    <name evidence="1" type="ORF">COT71_01075</name>
</gene>
<sequence length="188" mass="21370">MRKHTIKLSAQEKHQVKNIMTKGEHNARVIKRVQMLLASHRGSTDADIAKQVGVAVRTVERVRQRYATSGLDAALYDAPRPGATRKLTDKAEACFVALACTEPPAGHQHWKLTLLRQQLIDEGVVQSVSTVTLWNCLTDRGIKPWREKNVVHSEADRLWSRITPHYTRSMPRGSIWWRSRLVSCLSRS</sequence>
<evidence type="ECO:0008006" key="3">
    <source>
        <dbReference type="Google" id="ProtNLM"/>
    </source>
</evidence>
<proteinExistence type="predicted"/>
<dbReference type="AlphaFoldDB" id="A0A2M6X025"/>
<comment type="caution">
    <text evidence="1">The sequence shown here is derived from an EMBL/GenBank/DDBJ whole genome shotgun (WGS) entry which is preliminary data.</text>
</comment>
<dbReference type="InterPro" id="IPR009057">
    <property type="entry name" value="Homeodomain-like_sf"/>
</dbReference>
<protein>
    <recommendedName>
        <fullName evidence="3">Winged helix-turn helix domain-containing protein</fullName>
    </recommendedName>
</protein>
<name>A0A2M6X025_9BACT</name>
<dbReference type="EMBL" id="PEZP01000012">
    <property type="protein sequence ID" value="PIT98357.1"/>
    <property type="molecule type" value="Genomic_DNA"/>
</dbReference>
<reference evidence="2" key="1">
    <citation type="submission" date="2017-09" db="EMBL/GenBank/DDBJ databases">
        <title>Depth-based differentiation of microbial function through sediment-hosted aquifers and enrichment of novel symbionts in the deep terrestrial subsurface.</title>
        <authorList>
            <person name="Probst A.J."/>
            <person name="Ladd B."/>
            <person name="Jarett J.K."/>
            <person name="Geller-Mcgrath D.E."/>
            <person name="Sieber C.M.K."/>
            <person name="Emerson J.B."/>
            <person name="Anantharaman K."/>
            <person name="Thomas B.C."/>
            <person name="Malmstrom R."/>
            <person name="Stieglmeier M."/>
            <person name="Klingl A."/>
            <person name="Woyke T."/>
            <person name="Ryan C.M."/>
            <person name="Banfield J.F."/>
        </authorList>
    </citation>
    <scope>NUCLEOTIDE SEQUENCE [LARGE SCALE GENOMIC DNA]</scope>
</reference>